<dbReference type="Proteomes" id="UP000007148">
    <property type="component" value="Unassembled WGS sequence"/>
</dbReference>
<proteinExistence type="predicted"/>
<dbReference type="SUPFAM" id="SSF52047">
    <property type="entry name" value="RNI-like"/>
    <property type="match status" value="1"/>
</dbReference>
<dbReference type="EMBL" id="CAFZ01000003">
    <property type="protein sequence ID" value="CCA66615.1"/>
    <property type="molecule type" value="Genomic_DNA"/>
</dbReference>
<name>G4T5I8_SERID</name>
<dbReference type="AlphaFoldDB" id="G4T5I8"/>
<comment type="caution">
    <text evidence="1">The sequence shown here is derived from an EMBL/GenBank/DDBJ whole genome shotgun (WGS) entry which is preliminary data.</text>
</comment>
<organism evidence="1 2">
    <name type="scientific">Serendipita indica (strain DSM 11827)</name>
    <name type="common">Root endophyte fungus</name>
    <name type="synonym">Piriformospora indica</name>
    <dbReference type="NCBI Taxonomy" id="1109443"/>
    <lineage>
        <taxon>Eukaryota</taxon>
        <taxon>Fungi</taxon>
        <taxon>Dikarya</taxon>
        <taxon>Basidiomycota</taxon>
        <taxon>Agaricomycotina</taxon>
        <taxon>Agaricomycetes</taxon>
        <taxon>Sebacinales</taxon>
        <taxon>Serendipitaceae</taxon>
        <taxon>Serendipita</taxon>
    </lineage>
</organism>
<accession>G4T5I8</accession>
<keyword evidence="2" id="KW-1185">Reference proteome</keyword>
<dbReference type="InterPro" id="IPR032675">
    <property type="entry name" value="LRR_dom_sf"/>
</dbReference>
<dbReference type="Gene3D" id="3.80.10.10">
    <property type="entry name" value="Ribonuclease Inhibitor"/>
    <property type="match status" value="1"/>
</dbReference>
<evidence type="ECO:0000313" key="1">
    <source>
        <dbReference type="EMBL" id="CCA66615.1"/>
    </source>
</evidence>
<reference evidence="1 2" key="1">
    <citation type="journal article" date="2011" name="PLoS Pathog.">
        <title>Endophytic Life Strategies Decoded by Genome and Transcriptome Analyses of the Mutualistic Root Symbiont Piriformospora indica.</title>
        <authorList>
            <person name="Zuccaro A."/>
            <person name="Lahrmann U."/>
            <person name="Guldener U."/>
            <person name="Langen G."/>
            <person name="Pfiffi S."/>
            <person name="Biedenkopf D."/>
            <person name="Wong P."/>
            <person name="Samans B."/>
            <person name="Grimm C."/>
            <person name="Basiewicz M."/>
            <person name="Murat C."/>
            <person name="Martin F."/>
            <person name="Kogel K.H."/>
        </authorList>
    </citation>
    <scope>NUCLEOTIDE SEQUENCE [LARGE SCALE GENOMIC DNA]</scope>
    <source>
        <strain evidence="1 2">DSM 11827</strain>
    </source>
</reference>
<protein>
    <submittedName>
        <fullName evidence="1">Uncharacterized protein</fullName>
    </submittedName>
</protein>
<dbReference type="HOGENOM" id="CLU_399645_0_0_1"/>
<gene>
    <name evidence="1" type="ORF">PIIN_00298</name>
</gene>
<evidence type="ECO:0000313" key="2">
    <source>
        <dbReference type="Proteomes" id="UP000007148"/>
    </source>
</evidence>
<sequence length="776" mass="87762">MEDVHAEARTLMDRIQTTTDSAHSLPNYMSYNDLVDRAEELTRGNDRFAALPAELLHQIFHDYCYDKDVNTNAPFVLSLVCTRWASIMATIAADLWTRVEVASSNVNWLECLEVQCEKSRDKPLDVTLQFPFSLDELDQIAAKGHLERWKTLVIVSSRNELDQDIFRFPLRMREAPVVLHFLQNREFPLLESIDVRIKTAAAGSSVLWSNLFSDSRTLDNVSVKPLIMSHLTVNLFFIDFSLFMALLGELRALVYLRFLAQRRPTIGTVTGQSSTSQPIPLDRLREMYIEQSHLCMPLLDRIQCQNLEKLSALLLAEEIPTFYQRIAGANKLKEFALTLYGVPSPSRLDVAKPLDIDAFHLTHSAEAIEHGDSSSQQTFDMLLQLFSRANHVTVRSDQASFDWYRTLCHFESVEDLLVERTKGLIKAKDVELALSSDSLTLGRLRSLRANGGACNVALGTMTCPKLQTLKLSDTSALSLPVFYSFLQRTPDLRALELEAVQISKLSAAYITGEVIALTNLRDLAIMHDALGVLDHLVLPNLRELRPMGVLQEKSTQRGMLHFTQRRIHLDKFLLHRGARAYPTSLLTNITHLDLCISKVLFPSVAGFKEILPALSKVEKFSLPRTFQNDLILVDILVKDMLHYGTAERGLDGGLCPHLVEIMTDDYPSWPPLMELLARRNMTLHLSQEERSKRPRPLACLSLPALPHPSILRPMQEALAGKYPIPSERARRSPSLRGCDDCALSGWYCLELIEERTNYRSQCSRHKQGTARVTAYS</sequence>
<dbReference type="OrthoDB" id="3253362at2759"/>
<dbReference type="InParanoid" id="G4T5I8"/>